<gene>
    <name evidence="1" type="ORF">PUT78_19650</name>
</gene>
<dbReference type="CDD" id="cd16841">
    <property type="entry name" value="RraA_family"/>
    <property type="match status" value="1"/>
</dbReference>
<proteinExistence type="predicted"/>
<dbReference type="Pfam" id="PF03737">
    <property type="entry name" value="RraA-like"/>
    <property type="match status" value="1"/>
</dbReference>
<protein>
    <submittedName>
        <fullName evidence="1">Ribonuclease activity regulator RraA</fullName>
    </submittedName>
</protein>
<dbReference type="InterPro" id="IPR036704">
    <property type="entry name" value="RraA/RraA-like_sf"/>
</dbReference>
<accession>A0ABT5TGJ2</accession>
<dbReference type="RefSeq" id="WP_274353963.1">
    <property type="nucleotide sequence ID" value="NZ_JAQZSM010000029.1"/>
</dbReference>
<dbReference type="Gene3D" id="3.50.30.40">
    <property type="entry name" value="Ribonuclease E inhibitor RraA/RraA-like"/>
    <property type="match status" value="1"/>
</dbReference>
<comment type="caution">
    <text evidence="1">The sequence shown here is derived from an EMBL/GenBank/DDBJ whole genome shotgun (WGS) entry which is preliminary data.</text>
</comment>
<dbReference type="PANTHER" id="PTHR33254:SF16">
    <property type="entry name" value="BLR3842 PROTEIN"/>
    <property type="match status" value="1"/>
</dbReference>
<organism evidence="1 2">
    <name type="scientific">Roseinatronobacter alkalisoli</name>
    <dbReference type="NCBI Taxonomy" id="3028235"/>
    <lineage>
        <taxon>Bacteria</taxon>
        <taxon>Pseudomonadati</taxon>
        <taxon>Pseudomonadota</taxon>
        <taxon>Alphaproteobacteria</taxon>
        <taxon>Rhodobacterales</taxon>
        <taxon>Paracoccaceae</taxon>
        <taxon>Roseinatronobacter</taxon>
    </lineage>
</organism>
<evidence type="ECO:0000313" key="1">
    <source>
        <dbReference type="EMBL" id="MDD7973292.1"/>
    </source>
</evidence>
<sequence length="248" mass="27179">MKESTKVKFQHVSVATIATALYKRGLRHQVIQRAYPIGWKGANMVGPAFTLRYMPAREDRNGIEVFRNPDHKQRVAIETCPEGHVLVMDSRKQADAASAGDILITRLMKRGAAGVITDGGFRDAMNVAALDIPAYHTRPSSPTNLTNNEAIAINEPIGCGDAPVFPGDVIVGDADSVIVVPAEIADEIADECVEMTAYEEFALEQVEQGNTIIGLYPCTKDEHRAAFEAWLAAQDDSHFYRRVKQDAP</sequence>
<reference evidence="1" key="1">
    <citation type="submission" date="2023-02" db="EMBL/GenBank/DDBJ databases">
        <title>Description of Roseinatronobacter alkalisoli sp. nov., an alkaliphilic bacerium isolated from soda soil.</title>
        <authorList>
            <person name="Wei W."/>
        </authorList>
    </citation>
    <scope>NUCLEOTIDE SEQUENCE</scope>
    <source>
        <strain evidence="1">HJB301</strain>
    </source>
</reference>
<evidence type="ECO:0000313" key="2">
    <source>
        <dbReference type="Proteomes" id="UP001431784"/>
    </source>
</evidence>
<dbReference type="SUPFAM" id="SSF89562">
    <property type="entry name" value="RraA-like"/>
    <property type="match status" value="1"/>
</dbReference>
<keyword evidence="2" id="KW-1185">Reference proteome</keyword>
<dbReference type="NCBIfam" id="NF006093">
    <property type="entry name" value="PRK08245.1"/>
    <property type="match status" value="1"/>
</dbReference>
<name>A0ABT5TGJ2_9RHOB</name>
<dbReference type="EMBL" id="JAQZSM010000029">
    <property type="protein sequence ID" value="MDD7973292.1"/>
    <property type="molecule type" value="Genomic_DNA"/>
</dbReference>
<dbReference type="InterPro" id="IPR005493">
    <property type="entry name" value="RraA/RraA-like"/>
</dbReference>
<dbReference type="PANTHER" id="PTHR33254">
    <property type="entry name" value="4-HYDROXY-4-METHYL-2-OXOGLUTARATE ALDOLASE 3-RELATED"/>
    <property type="match status" value="1"/>
</dbReference>
<dbReference type="Proteomes" id="UP001431784">
    <property type="component" value="Unassembled WGS sequence"/>
</dbReference>